<dbReference type="CDD" id="cd02227">
    <property type="entry name" value="cupin_TM1112-like"/>
    <property type="match status" value="1"/>
</dbReference>
<dbReference type="AlphaFoldDB" id="A0A4R7BZL9"/>
<dbReference type="PANTHER" id="PTHR40943">
    <property type="entry name" value="CYTOPLASMIC PROTEIN-RELATED"/>
    <property type="match status" value="1"/>
</dbReference>
<dbReference type="PANTHER" id="PTHR40943:SF1">
    <property type="entry name" value="CYTOPLASMIC PROTEIN"/>
    <property type="match status" value="1"/>
</dbReference>
<keyword evidence="3" id="KW-1185">Reference proteome</keyword>
<protein>
    <submittedName>
        <fullName evidence="2">Transcriptional regulator</fullName>
    </submittedName>
</protein>
<proteinExistence type="predicted"/>
<sequence>MSSIQIIKGSAQIALPEDRGHVAKPISQPPCSLSGQSLDLGAISQRAGLWECSPGSFRRDVKEGEVMHMLSGTCTFKPDSGDEIRIGAGDTVFFPPNTGGVWTVETTIRKVYVIVG</sequence>
<comment type="caution">
    <text evidence="2">The sequence shown here is derived from an EMBL/GenBank/DDBJ whole genome shotgun (WGS) entry which is preliminary data.</text>
</comment>
<dbReference type="SUPFAM" id="SSF51182">
    <property type="entry name" value="RmlC-like cupins"/>
    <property type="match status" value="1"/>
</dbReference>
<dbReference type="InterPro" id="IPR014710">
    <property type="entry name" value="RmlC-like_jellyroll"/>
</dbReference>
<dbReference type="InterPro" id="IPR008579">
    <property type="entry name" value="UGlyAH_Cupin_dom"/>
</dbReference>
<evidence type="ECO:0000313" key="3">
    <source>
        <dbReference type="Proteomes" id="UP000295122"/>
    </source>
</evidence>
<dbReference type="InterPro" id="IPR011051">
    <property type="entry name" value="RmlC_Cupin_sf"/>
</dbReference>
<accession>A0A4R7BZL9</accession>
<evidence type="ECO:0000259" key="1">
    <source>
        <dbReference type="Pfam" id="PF05899"/>
    </source>
</evidence>
<dbReference type="RefSeq" id="WP_133771425.1">
    <property type="nucleotide sequence ID" value="NZ_SNZR01000013.1"/>
</dbReference>
<organism evidence="2 3">
    <name type="scientific">Enterovirga rhinocerotis</name>
    <dbReference type="NCBI Taxonomy" id="1339210"/>
    <lineage>
        <taxon>Bacteria</taxon>
        <taxon>Pseudomonadati</taxon>
        <taxon>Pseudomonadota</taxon>
        <taxon>Alphaproteobacteria</taxon>
        <taxon>Hyphomicrobiales</taxon>
        <taxon>Methylobacteriaceae</taxon>
        <taxon>Enterovirga</taxon>
    </lineage>
</organism>
<reference evidence="2 3" key="1">
    <citation type="submission" date="2019-03" db="EMBL/GenBank/DDBJ databases">
        <title>Genomic Encyclopedia of Type Strains, Phase IV (KMG-IV): sequencing the most valuable type-strain genomes for metagenomic binning, comparative biology and taxonomic classification.</title>
        <authorList>
            <person name="Goeker M."/>
        </authorList>
    </citation>
    <scope>NUCLEOTIDE SEQUENCE [LARGE SCALE GENOMIC DNA]</scope>
    <source>
        <strain evidence="2 3">DSM 25903</strain>
    </source>
</reference>
<name>A0A4R7BZL9_9HYPH</name>
<dbReference type="Gene3D" id="2.60.120.10">
    <property type="entry name" value="Jelly Rolls"/>
    <property type="match status" value="1"/>
</dbReference>
<dbReference type="OrthoDB" id="9799053at2"/>
<dbReference type="EMBL" id="SNZR01000013">
    <property type="protein sequence ID" value="TDR90215.1"/>
    <property type="molecule type" value="Genomic_DNA"/>
</dbReference>
<feature type="domain" description="(S)-ureidoglycine aminohydrolase cupin" evidence="1">
    <location>
        <begin position="46"/>
        <end position="112"/>
    </location>
</feature>
<gene>
    <name evidence="2" type="ORF">EV668_3057</name>
</gene>
<dbReference type="Proteomes" id="UP000295122">
    <property type="component" value="Unassembled WGS sequence"/>
</dbReference>
<dbReference type="Pfam" id="PF05899">
    <property type="entry name" value="Cupin_3"/>
    <property type="match status" value="1"/>
</dbReference>
<evidence type="ECO:0000313" key="2">
    <source>
        <dbReference type="EMBL" id="TDR90215.1"/>
    </source>
</evidence>